<keyword evidence="10" id="KW-1185">Reference proteome</keyword>
<dbReference type="PANTHER" id="PTHR43292:SF3">
    <property type="entry name" value="ACYL-COA DEHYDROGENASE FADE29"/>
    <property type="match status" value="1"/>
</dbReference>
<dbReference type="InterPro" id="IPR009100">
    <property type="entry name" value="AcylCoA_DH/oxidase_NM_dom_sf"/>
</dbReference>
<dbReference type="InterPro" id="IPR006091">
    <property type="entry name" value="Acyl-CoA_Oxase/DH_mid-dom"/>
</dbReference>
<dbReference type="Pfam" id="PF02771">
    <property type="entry name" value="Acyl-CoA_dh_N"/>
    <property type="match status" value="1"/>
</dbReference>
<keyword evidence="4" id="KW-0274">FAD</keyword>
<dbReference type="GO" id="GO:0050660">
    <property type="term" value="F:flavin adenine dinucleotide binding"/>
    <property type="evidence" value="ECO:0007669"/>
    <property type="project" value="InterPro"/>
</dbReference>
<evidence type="ECO:0000256" key="3">
    <source>
        <dbReference type="ARBA" id="ARBA00022630"/>
    </source>
</evidence>
<dbReference type="InterPro" id="IPR037069">
    <property type="entry name" value="AcylCoA_DH/ox_N_sf"/>
</dbReference>
<evidence type="ECO:0000259" key="8">
    <source>
        <dbReference type="Pfam" id="PF02771"/>
    </source>
</evidence>
<dbReference type="eggNOG" id="COG1960">
    <property type="taxonomic scope" value="Bacteria"/>
</dbReference>
<feature type="domain" description="Acyl-CoA oxidase/dehydrogenase middle" evidence="7">
    <location>
        <begin position="125"/>
        <end position="223"/>
    </location>
</feature>
<evidence type="ECO:0000256" key="4">
    <source>
        <dbReference type="ARBA" id="ARBA00022827"/>
    </source>
</evidence>
<sequence length="402" mass="44067">MDLNFTAEEEAFRAQVQRFLADELPPRISRKVKGGLRLTRDDMREWHAILNARGWLASHWPREWGGPGWSVAQKFLFDNECAIAGAPRIVPFGVNMLGPVLIKYGSPAQKRHWLPRILDGTDWWCQGYSEPGAGSDLAAVSTSAVRGVDARGDHYIVNGQKTWTTLGHYANMIFCLVRTATDVRKQEGISFLLVDMNSPGVEVRPIVTLDGEHEVNEVFFTDVRVPAENRVGEENQGWTCAKYLLTYERTNIAGVGFSVAALDKLRAVAAKVTKNGRPLADDPLFAARLARVAIELDNMKTTNLRVLAAVAGGGAPGAESSMLKIRGTQIRQEISSLMRRAMGPYAQPFVDAALDADDGEPPGGLPEAASAATQYFNNRKLSIFGGSNEIQKNIISKMMLGL</sequence>
<accession>Q63XX0</accession>
<dbReference type="STRING" id="272560.BPSL0420"/>
<dbReference type="Proteomes" id="UP000000605">
    <property type="component" value="Chromosome 1"/>
</dbReference>
<dbReference type="Gene3D" id="1.20.140.10">
    <property type="entry name" value="Butyryl-CoA Dehydrogenase, subunit A, domain 3"/>
    <property type="match status" value="1"/>
</dbReference>
<dbReference type="InterPro" id="IPR052161">
    <property type="entry name" value="Mycobact_Acyl-CoA_DH"/>
</dbReference>
<dbReference type="RefSeq" id="WP_009936116.1">
    <property type="nucleotide sequence ID" value="NC_006350.1"/>
</dbReference>
<comment type="cofactor">
    <cofactor evidence="1">
        <name>FAD</name>
        <dbReference type="ChEBI" id="CHEBI:57692"/>
    </cofactor>
</comment>
<reference evidence="9 10" key="1">
    <citation type="journal article" date="2004" name="Proc. Natl. Acad. Sci. U.S.A.">
        <title>Genomic plasticity of the causative agent of melioidosis, Burkholderia pseudomallei.</title>
        <authorList>
            <person name="Holden M.T.G."/>
            <person name="Titball R.W."/>
            <person name="Peacock S.J."/>
            <person name="Cerdeno-Tarraga A.M."/>
            <person name="Atkins T."/>
            <person name="Crossman L.C."/>
            <person name="Pitt T."/>
            <person name="Churcher C."/>
            <person name="Mungall K."/>
            <person name="Bentley S.D."/>
            <person name="Sebaihia M."/>
            <person name="Thomson N.R."/>
            <person name="Bason N."/>
            <person name="Beacham I.R."/>
            <person name="Brooks K."/>
            <person name="Brown K.A."/>
            <person name="Brown N.F."/>
            <person name="Challis G.L."/>
            <person name="Cherevach I."/>
            <person name="Chillingworth T."/>
            <person name="Cronin A."/>
            <person name="Crosset B."/>
            <person name="Davis P."/>
            <person name="DeShazer D."/>
            <person name="Feltwell T."/>
            <person name="Fraser A."/>
            <person name="Hance Z."/>
            <person name="Hauser H."/>
            <person name="Holroyd S."/>
            <person name="Jagels K."/>
            <person name="Keith K.E."/>
            <person name="Maddison M."/>
            <person name="Moule S."/>
            <person name="Price C."/>
            <person name="Quail M.A."/>
            <person name="Rabbinowitsch E."/>
            <person name="Rutherford K."/>
            <person name="Sanders M."/>
            <person name="Simmonds M."/>
            <person name="Songsivilai S."/>
            <person name="Stevens K."/>
            <person name="Tumapa S."/>
            <person name="Vesaratchavest M."/>
            <person name="Whitehead S."/>
            <person name="Yeats C."/>
            <person name="Barrell B.G."/>
            <person name="Oyston P.C.F."/>
            <person name="Parkhill J."/>
        </authorList>
    </citation>
    <scope>NUCLEOTIDE SEQUENCE [LARGE SCALE GENOMIC DNA]</scope>
    <source>
        <strain evidence="9 10">K96243</strain>
    </source>
</reference>
<evidence type="ECO:0000256" key="5">
    <source>
        <dbReference type="ARBA" id="ARBA00023002"/>
    </source>
</evidence>
<dbReference type="Gene3D" id="2.40.110.10">
    <property type="entry name" value="Butyryl-CoA Dehydrogenase, subunit A, domain 2"/>
    <property type="match status" value="1"/>
</dbReference>
<keyword evidence="5" id="KW-0560">Oxidoreductase</keyword>
<dbReference type="InterPro" id="IPR009075">
    <property type="entry name" value="AcylCo_DH/oxidase_C"/>
</dbReference>
<dbReference type="KEGG" id="bps:BPSL0420"/>
<dbReference type="SUPFAM" id="SSF56645">
    <property type="entry name" value="Acyl-CoA dehydrogenase NM domain-like"/>
    <property type="match status" value="1"/>
</dbReference>
<dbReference type="InterPro" id="IPR046373">
    <property type="entry name" value="Acyl-CoA_Oxase/DH_mid-dom_sf"/>
</dbReference>
<comment type="similarity">
    <text evidence="2">Belongs to the acyl-CoA dehydrogenase family.</text>
</comment>
<dbReference type="Pfam" id="PF02770">
    <property type="entry name" value="Acyl-CoA_dh_M"/>
    <property type="match status" value="1"/>
</dbReference>
<organism evidence="9 10">
    <name type="scientific">Burkholderia pseudomallei (strain K96243)</name>
    <dbReference type="NCBI Taxonomy" id="272560"/>
    <lineage>
        <taxon>Bacteria</taxon>
        <taxon>Pseudomonadati</taxon>
        <taxon>Pseudomonadota</taxon>
        <taxon>Betaproteobacteria</taxon>
        <taxon>Burkholderiales</taxon>
        <taxon>Burkholderiaceae</taxon>
        <taxon>Burkholderia</taxon>
        <taxon>pseudomallei group</taxon>
    </lineage>
</organism>
<dbReference type="InterPro" id="IPR013786">
    <property type="entry name" value="AcylCoA_DH/ox_N"/>
</dbReference>
<protein>
    <recommendedName>
        <fullName evidence="11">Pimeloyl-CoA dehydrogenase large subunit</fullName>
    </recommendedName>
</protein>
<proteinExistence type="inferred from homology"/>
<dbReference type="AlphaFoldDB" id="Q63XX0"/>
<feature type="domain" description="Acyl-CoA dehydrogenase/oxidase N-terminal" evidence="8">
    <location>
        <begin position="6"/>
        <end position="120"/>
    </location>
</feature>
<evidence type="ECO:0000313" key="9">
    <source>
        <dbReference type="EMBL" id="CAH34408.1"/>
    </source>
</evidence>
<gene>
    <name evidence="9" type="ordered locus">BPSL0420</name>
</gene>
<dbReference type="Gene3D" id="1.10.540.10">
    <property type="entry name" value="Acyl-CoA dehydrogenase/oxidase, N-terminal domain"/>
    <property type="match status" value="1"/>
</dbReference>
<evidence type="ECO:0000256" key="2">
    <source>
        <dbReference type="ARBA" id="ARBA00009347"/>
    </source>
</evidence>
<evidence type="ECO:0008006" key="11">
    <source>
        <dbReference type="Google" id="ProtNLM"/>
    </source>
</evidence>
<feature type="domain" description="Acyl-CoA dehydrogenase/oxidase C-terminal" evidence="6">
    <location>
        <begin position="235"/>
        <end position="399"/>
    </location>
</feature>
<dbReference type="GO" id="GO:0016627">
    <property type="term" value="F:oxidoreductase activity, acting on the CH-CH group of donors"/>
    <property type="evidence" value="ECO:0007669"/>
    <property type="project" value="InterPro"/>
</dbReference>
<dbReference type="InterPro" id="IPR036250">
    <property type="entry name" value="AcylCo_DH-like_C"/>
</dbReference>
<evidence type="ECO:0000313" key="10">
    <source>
        <dbReference type="Proteomes" id="UP000000605"/>
    </source>
</evidence>
<dbReference type="FunFam" id="2.40.110.10:FF:000011">
    <property type="entry name" value="Acyl-CoA dehydrogenase FadE34"/>
    <property type="match status" value="1"/>
</dbReference>
<evidence type="ECO:0000259" key="6">
    <source>
        <dbReference type="Pfam" id="PF00441"/>
    </source>
</evidence>
<dbReference type="PANTHER" id="PTHR43292">
    <property type="entry name" value="ACYL-COA DEHYDROGENASE"/>
    <property type="match status" value="1"/>
</dbReference>
<evidence type="ECO:0000256" key="1">
    <source>
        <dbReference type="ARBA" id="ARBA00001974"/>
    </source>
</evidence>
<evidence type="ECO:0000259" key="7">
    <source>
        <dbReference type="Pfam" id="PF02770"/>
    </source>
</evidence>
<dbReference type="PATRIC" id="fig|272560.51.peg.1242"/>
<name>Q63XX0_BURPS</name>
<dbReference type="SUPFAM" id="SSF47203">
    <property type="entry name" value="Acyl-CoA dehydrogenase C-terminal domain-like"/>
    <property type="match status" value="1"/>
</dbReference>
<dbReference type="GO" id="GO:0005886">
    <property type="term" value="C:plasma membrane"/>
    <property type="evidence" value="ECO:0007669"/>
    <property type="project" value="TreeGrafter"/>
</dbReference>
<dbReference type="EMBL" id="BX571965">
    <property type="protein sequence ID" value="CAH34408.1"/>
    <property type="molecule type" value="Genomic_DNA"/>
</dbReference>
<dbReference type="Pfam" id="PF00441">
    <property type="entry name" value="Acyl-CoA_dh_1"/>
    <property type="match status" value="1"/>
</dbReference>
<keyword evidence="3" id="KW-0285">Flavoprotein</keyword>